<feature type="compositionally biased region" description="Polar residues" evidence="1">
    <location>
        <begin position="51"/>
        <end position="60"/>
    </location>
</feature>
<evidence type="ECO:0000313" key="2">
    <source>
        <dbReference type="EMBL" id="MEQ4486708.1"/>
    </source>
</evidence>
<name>A0ABV1L381_9BACL</name>
<evidence type="ECO:0000313" key="3">
    <source>
        <dbReference type="Proteomes" id="UP001493487"/>
    </source>
</evidence>
<evidence type="ECO:0000256" key="1">
    <source>
        <dbReference type="SAM" id="MobiDB-lite"/>
    </source>
</evidence>
<protein>
    <submittedName>
        <fullName evidence="2">Uncharacterized protein</fullName>
    </submittedName>
</protein>
<dbReference type="Proteomes" id="UP001493487">
    <property type="component" value="Unassembled WGS sequence"/>
</dbReference>
<dbReference type="RefSeq" id="WP_232189789.1">
    <property type="nucleotide sequence ID" value="NZ_JAIOAP010000023.1"/>
</dbReference>
<gene>
    <name evidence="2" type="ORF">QJS35_30460</name>
</gene>
<reference evidence="2 3" key="1">
    <citation type="journal article" date="2023" name="Genome Announc.">
        <title>Pan-Genome Analyses of the Genus Cohnella and Proposal of the Novel Species Cohnella silvisoli sp. nov., Isolated from Forest Soil.</title>
        <authorList>
            <person name="Wang C."/>
            <person name="Mao L."/>
            <person name="Bao G."/>
            <person name="Zhu H."/>
        </authorList>
    </citation>
    <scope>NUCLEOTIDE SEQUENCE [LARGE SCALE GENOMIC DNA]</scope>
    <source>
        <strain evidence="2 3">NL03-T5-1</strain>
    </source>
</reference>
<dbReference type="EMBL" id="JASKHM010000024">
    <property type="protein sequence ID" value="MEQ4486708.1"/>
    <property type="molecule type" value="Genomic_DNA"/>
</dbReference>
<comment type="caution">
    <text evidence="2">The sequence shown here is derived from an EMBL/GenBank/DDBJ whole genome shotgun (WGS) entry which is preliminary data.</text>
</comment>
<organism evidence="2 3">
    <name type="scientific">Cohnella silvisoli</name>
    <dbReference type="NCBI Taxonomy" id="2873699"/>
    <lineage>
        <taxon>Bacteria</taxon>
        <taxon>Bacillati</taxon>
        <taxon>Bacillota</taxon>
        <taxon>Bacilli</taxon>
        <taxon>Bacillales</taxon>
        <taxon>Paenibacillaceae</taxon>
        <taxon>Cohnella</taxon>
    </lineage>
</organism>
<feature type="region of interest" description="Disordered" evidence="1">
    <location>
        <begin position="46"/>
        <end position="65"/>
    </location>
</feature>
<sequence>MPAKYQDTLNRIAVGEEQLNKLQPEDPKRTKIEKNLDKLRADLAALKPESTPDSQTTPGLTQLEPPFIEVDPRPELQQDTEQWTTLLKLAFMKSEELCGVLNGIRCGGTRLKVGRTSNGNRWTLKPDIDSSGRLSWASQADYEEARDKYLMPHMAAVTELLKELAGRYEPIEREIQQEM</sequence>
<accession>A0ABV1L381</accession>
<keyword evidence="3" id="KW-1185">Reference proteome</keyword>
<proteinExistence type="predicted"/>